<keyword evidence="5" id="KW-0436">Ligase</keyword>
<comment type="cofactor">
    <cofactor evidence="13">
        <name>Mg(2+)</name>
        <dbReference type="ChEBI" id="CHEBI:18420"/>
    </cofactor>
    <text evidence="13">Binds 1 Mg(2+) ion per subunit.</text>
</comment>
<evidence type="ECO:0000256" key="11">
    <source>
        <dbReference type="ARBA" id="ARBA00030403"/>
    </source>
</evidence>
<evidence type="ECO:0000256" key="4">
    <source>
        <dbReference type="ARBA" id="ARBA00012214"/>
    </source>
</evidence>
<dbReference type="Gene3D" id="3.40.50.1760">
    <property type="entry name" value="Glutathione synthase, substrate-binding domain superfamily, eukaryotic"/>
    <property type="match status" value="1"/>
</dbReference>
<dbReference type="UniPathway" id="UPA00142">
    <property type="reaction ID" value="UER00210"/>
</dbReference>
<proteinExistence type="inferred from homology"/>
<dbReference type="Gene3D" id="3.30.470.20">
    <property type="entry name" value="ATP-grasp fold, B domain"/>
    <property type="match status" value="1"/>
</dbReference>
<evidence type="ECO:0000256" key="3">
    <source>
        <dbReference type="ARBA" id="ARBA00011738"/>
    </source>
</evidence>
<dbReference type="AlphaFoldDB" id="A0A1E3P2J5"/>
<evidence type="ECO:0000256" key="9">
    <source>
        <dbReference type="ARBA" id="ARBA00022840"/>
    </source>
</evidence>
<dbReference type="EC" id="6.3.2.3" evidence="4"/>
<dbReference type="Gene3D" id="3.30.1490.80">
    <property type="match status" value="1"/>
</dbReference>
<evidence type="ECO:0000256" key="12">
    <source>
        <dbReference type="PIRSR" id="PIRSR001558-1"/>
    </source>
</evidence>
<comment type="similarity">
    <text evidence="2">Belongs to the eukaryotic GSH synthase family.</text>
</comment>
<reference evidence="15 16" key="1">
    <citation type="journal article" date="2016" name="Proc. Natl. Acad. Sci. U.S.A.">
        <title>Comparative genomics of biotechnologically important yeasts.</title>
        <authorList>
            <person name="Riley R."/>
            <person name="Haridas S."/>
            <person name="Wolfe K.H."/>
            <person name="Lopes M.R."/>
            <person name="Hittinger C.T."/>
            <person name="Goeker M."/>
            <person name="Salamov A.A."/>
            <person name="Wisecaver J.H."/>
            <person name="Long T.M."/>
            <person name="Calvey C.H."/>
            <person name="Aerts A.L."/>
            <person name="Barry K.W."/>
            <person name="Choi C."/>
            <person name="Clum A."/>
            <person name="Coughlan A.Y."/>
            <person name="Deshpande S."/>
            <person name="Douglass A.P."/>
            <person name="Hanson S.J."/>
            <person name="Klenk H.-P."/>
            <person name="LaButti K.M."/>
            <person name="Lapidus A."/>
            <person name="Lindquist E.A."/>
            <person name="Lipzen A.M."/>
            <person name="Meier-Kolthoff J.P."/>
            <person name="Ohm R.A."/>
            <person name="Otillar R.P."/>
            <person name="Pangilinan J.L."/>
            <person name="Peng Y."/>
            <person name="Rokas A."/>
            <person name="Rosa C.A."/>
            <person name="Scheuner C."/>
            <person name="Sibirny A.A."/>
            <person name="Slot J.C."/>
            <person name="Stielow J.B."/>
            <person name="Sun H."/>
            <person name="Kurtzman C.P."/>
            <person name="Blackwell M."/>
            <person name="Grigoriev I.V."/>
            <person name="Jeffries T.W."/>
        </authorList>
    </citation>
    <scope>NUCLEOTIDE SEQUENCE [LARGE SCALE GENOMIC DNA]</scope>
    <source>
        <strain evidence="16">ATCC 58044 / CBS 1984 / NCYC 433 / NRRL Y-366-8</strain>
    </source>
</reference>
<dbReference type="Proteomes" id="UP000094112">
    <property type="component" value="Unassembled WGS sequence"/>
</dbReference>
<dbReference type="GO" id="GO:0000287">
    <property type="term" value="F:magnesium ion binding"/>
    <property type="evidence" value="ECO:0007669"/>
    <property type="project" value="EnsemblFungi"/>
</dbReference>
<feature type="binding site" evidence="12">
    <location>
        <position position="320"/>
    </location>
    <ligand>
        <name>ATP</name>
        <dbReference type="ChEBI" id="CHEBI:30616"/>
    </ligand>
</feature>
<evidence type="ECO:0000313" key="16">
    <source>
        <dbReference type="Proteomes" id="UP000094112"/>
    </source>
</evidence>
<dbReference type="Gene3D" id="1.10.1080.10">
    <property type="entry name" value="Glutathione Synthetase, Chain A, domain 3"/>
    <property type="match status" value="1"/>
</dbReference>
<evidence type="ECO:0000256" key="2">
    <source>
        <dbReference type="ARBA" id="ARBA00010385"/>
    </source>
</evidence>
<dbReference type="PIRSF" id="PIRSF001558">
    <property type="entry name" value="GSHase"/>
    <property type="match status" value="1"/>
</dbReference>
<dbReference type="GO" id="GO:0005829">
    <property type="term" value="C:cytosol"/>
    <property type="evidence" value="ECO:0007669"/>
    <property type="project" value="TreeGrafter"/>
</dbReference>
<evidence type="ECO:0000256" key="1">
    <source>
        <dbReference type="ARBA" id="ARBA00004965"/>
    </source>
</evidence>
<dbReference type="GO" id="GO:0042803">
    <property type="term" value="F:protein homodimerization activity"/>
    <property type="evidence" value="ECO:0007669"/>
    <property type="project" value="EnsemblFungi"/>
</dbReference>
<dbReference type="NCBIfam" id="TIGR01986">
    <property type="entry name" value="glut_syn_euk"/>
    <property type="match status" value="1"/>
</dbReference>
<dbReference type="InterPro" id="IPR014709">
    <property type="entry name" value="Glutathione_synthase_C_euk"/>
</dbReference>
<dbReference type="SUPFAM" id="SSF52440">
    <property type="entry name" value="PreATP-grasp domain"/>
    <property type="match status" value="1"/>
</dbReference>
<accession>A0A1E3P2J5</accession>
<evidence type="ECO:0000256" key="5">
    <source>
        <dbReference type="ARBA" id="ARBA00022598"/>
    </source>
</evidence>
<dbReference type="GO" id="GO:0005524">
    <property type="term" value="F:ATP binding"/>
    <property type="evidence" value="ECO:0007669"/>
    <property type="project" value="UniProtKB-KW"/>
</dbReference>
<keyword evidence="8 12" id="KW-0547">Nucleotide-binding</keyword>
<dbReference type="InterPro" id="IPR014042">
    <property type="entry name" value="Glutathione_synthase_a-hlx"/>
</dbReference>
<evidence type="ECO:0000256" key="8">
    <source>
        <dbReference type="ARBA" id="ARBA00022741"/>
    </source>
</evidence>
<dbReference type="GO" id="GO:0004363">
    <property type="term" value="F:glutathione synthase activity"/>
    <property type="evidence" value="ECO:0007669"/>
    <property type="project" value="UniProtKB-EC"/>
</dbReference>
<feature type="binding site" evidence="12">
    <location>
        <position position="230"/>
    </location>
    <ligand>
        <name>substrate</name>
    </ligand>
</feature>
<dbReference type="Pfam" id="PF03199">
    <property type="entry name" value="GSH_synthase"/>
    <property type="match status" value="1"/>
</dbReference>
<dbReference type="InterPro" id="IPR037013">
    <property type="entry name" value="GSH-S_sub-bd_sf"/>
</dbReference>
<dbReference type="SUPFAM" id="SSF56059">
    <property type="entry name" value="Glutathione synthetase ATP-binding domain-like"/>
    <property type="match status" value="1"/>
</dbReference>
<dbReference type="OrthoDB" id="2020073at2759"/>
<gene>
    <name evidence="15" type="ORF">WICANDRAFT_91531</name>
</gene>
<dbReference type="RefSeq" id="XP_019038913.1">
    <property type="nucleotide sequence ID" value="XM_019186301.1"/>
</dbReference>
<dbReference type="EMBL" id="KV454210">
    <property type="protein sequence ID" value="ODQ59706.1"/>
    <property type="molecule type" value="Genomic_DNA"/>
</dbReference>
<keyword evidence="6" id="KW-0317">Glutathione biosynthesis</keyword>
<dbReference type="FunFam" id="3.40.50.1760:FF:000001">
    <property type="entry name" value="Glutathione synthetase"/>
    <property type="match status" value="1"/>
</dbReference>
<dbReference type="Pfam" id="PF03917">
    <property type="entry name" value="GSH_synth_ATP"/>
    <property type="match status" value="1"/>
</dbReference>
<dbReference type="PANTHER" id="PTHR11130:SF0">
    <property type="entry name" value="GLUTATHIONE SYNTHETASE"/>
    <property type="match status" value="1"/>
</dbReference>
<comment type="subunit">
    <text evidence="3">Homodimer.</text>
</comment>
<feature type="binding site" evidence="13">
    <location>
        <position position="142"/>
    </location>
    <ligand>
        <name>Mg(2+)</name>
        <dbReference type="ChEBI" id="CHEBI:18420"/>
    </ligand>
</feature>
<dbReference type="InterPro" id="IPR016185">
    <property type="entry name" value="PreATP-grasp_dom_sf"/>
</dbReference>
<evidence type="ECO:0000256" key="7">
    <source>
        <dbReference type="ARBA" id="ARBA00022723"/>
    </source>
</evidence>
<evidence type="ECO:0000256" key="6">
    <source>
        <dbReference type="ARBA" id="ARBA00022684"/>
    </source>
</evidence>
<sequence>MATAAFPELDSAKESILVENLLQWSLANGLVIYPPDFKSYQPVSAPVTLFPTPFPRVAFKDADDVQLLFNELYAKVSSDLEFLSEIIDDLAKFDSGFTGKLWEIFLKAKKIGISQPLSLGIFRSDYMVNEIEGLKPQIKQIEFNTVSVSFGGLSTKVGELHRYLNNHGDYDIGEGTDKYYDEKDLPISKSITKLSEGLADGNYYYNDCVSNTKTVVLVVVQHKERNVFDQRLLEYALLTKHGVKSIRLTLSEIDSKTYIDPQTKKLYIKSTNDEVSVVYFRSGYAPNDFQNEQDWENRLTLETSKAIKAPTLLTQLVGAKKIQQILTDEVILKKFLKEKGESNFQQLLDTFVSIYPLDDSERGKQAKKLAFEKPGNFVL</sequence>
<dbReference type="STRING" id="683960.A0A1E3P2J5"/>
<organism evidence="15 16">
    <name type="scientific">Wickerhamomyces anomalus (strain ATCC 58044 / CBS 1984 / NCYC 433 / NRRL Y-366-8)</name>
    <name type="common">Yeast</name>
    <name type="synonym">Hansenula anomala</name>
    <dbReference type="NCBI Taxonomy" id="683960"/>
    <lineage>
        <taxon>Eukaryota</taxon>
        <taxon>Fungi</taxon>
        <taxon>Dikarya</taxon>
        <taxon>Ascomycota</taxon>
        <taxon>Saccharomycotina</taxon>
        <taxon>Saccharomycetes</taxon>
        <taxon>Phaffomycetales</taxon>
        <taxon>Wickerhamomycetaceae</taxon>
        <taxon>Wickerhamomyces</taxon>
    </lineage>
</organism>
<keyword evidence="16" id="KW-1185">Reference proteome</keyword>
<feature type="non-terminal residue" evidence="15">
    <location>
        <position position="379"/>
    </location>
</feature>
<dbReference type="InterPro" id="IPR014049">
    <property type="entry name" value="Glutathione_synthase_N_euk"/>
</dbReference>
<comment type="pathway">
    <text evidence="1">Sulfur metabolism; glutathione biosynthesis; glutathione from L-cysteine and L-glutamate: step 2/2.</text>
</comment>
<keyword evidence="7 13" id="KW-0479">Metal-binding</keyword>
<name>A0A1E3P2J5_WICAA</name>
<feature type="binding site" evidence="13">
    <location>
        <position position="144"/>
    </location>
    <ligand>
        <name>Mg(2+)</name>
        <dbReference type="ChEBI" id="CHEBI:18420"/>
    </ligand>
</feature>
<feature type="binding site" evidence="12">
    <location>
        <position position="142"/>
    </location>
    <ligand>
        <name>ATP</name>
        <dbReference type="ChEBI" id="CHEBI:30616"/>
    </ligand>
</feature>
<dbReference type="InterPro" id="IPR004887">
    <property type="entry name" value="GSH_synth_subst-bd"/>
</dbReference>
<dbReference type="Gene3D" id="3.30.1490.50">
    <property type="match status" value="1"/>
</dbReference>
<dbReference type="InterPro" id="IPR005615">
    <property type="entry name" value="Glutathione_synthase"/>
</dbReference>
<dbReference type="PANTHER" id="PTHR11130">
    <property type="entry name" value="GLUTATHIONE SYNTHETASE"/>
    <property type="match status" value="1"/>
</dbReference>
<evidence type="ECO:0000313" key="15">
    <source>
        <dbReference type="EMBL" id="ODQ59706.1"/>
    </source>
</evidence>
<evidence type="ECO:0000259" key="14">
    <source>
        <dbReference type="Pfam" id="PF03199"/>
    </source>
</evidence>
<dbReference type="GO" id="GO:0043295">
    <property type="term" value="F:glutathione binding"/>
    <property type="evidence" value="ECO:0007669"/>
    <property type="project" value="EnsemblFungi"/>
</dbReference>
<evidence type="ECO:0000256" key="13">
    <source>
        <dbReference type="PIRSR" id="PIRSR001558-2"/>
    </source>
</evidence>
<dbReference type="GeneID" id="30203547"/>
<keyword evidence="10 13" id="KW-0460">Magnesium</keyword>
<protein>
    <recommendedName>
        <fullName evidence="4">glutathione synthase</fullName>
        <ecNumber evidence="4">6.3.2.3</ecNumber>
    </recommendedName>
    <alternativeName>
        <fullName evidence="11">Glutathione synthase</fullName>
    </alternativeName>
</protein>
<feature type="domain" description="Glutathione synthase substrate-binding" evidence="14">
    <location>
        <begin position="214"/>
        <end position="317"/>
    </location>
</feature>
<feature type="binding site" evidence="12">
    <location>
        <position position="123"/>
    </location>
    <ligand>
        <name>substrate</name>
    </ligand>
</feature>
<evidence type="ECO:0000256" key="10">
    <source>
        <dbReference type="ARBA" id="ARBA00022842"/>
    </source>
</evidence>
<keyword evidence="9 12" id="KW-0067">ATP-binding</keyword>